<dbReference type="HOGENOM" id="CLU_042688_0_0_1"/>
<dbReference type="Proteomes" id="UP000054321">
    <property type="component" value="Unassembled WGS sequence"/>
</dbReference>
<accession>A0A0C3D2B5</accession>
<organism evidence="2 3">
    <name type="scientific">Oidiodendron maius (strain Zn)</name>
    <dbReference type="NCBI Taxonomy" id="913774"/>
    <lineage>
        <taxon>Eukaryota</taxon>
        <taxon>Fungi</taxon>
        <taxon>Dikarya</taxon>
        <taxon>Ascomycota</taxon>
        <taxon>Pezizomycotina</taxon>
        <taxon>Leotiomycetes</taxon>
        <taxon>Leotiomycetes incertae sedis</taxon>
        <taxon>Myxotrichaceae</taxon>
        <taxon>Oidiodendron</taxon>
    </lineage>
</organism>
<dbReference type="AlphaFoldDB" id="A0A0C3D2B5"/>
<dbReference type="OrthoDB" id="412788at2759"/>
<dbReference type="NCBIfam" id="NF041278">
    <property type="entry name" value="CmcJ_NvfI_EfuI"/>
    <property type="match status" value="1"/>
</dbReference>
<reference evidence="3" key="2">
    <citation type="submission" date="2015-01" db="EMBL/GenBank/DDBJ databases">
        <title>Evolutionary Origins and Diversification of the Mycorrhizal Mutualists.</title>
        <authorList>
            <consortium name="DOE Joint Genome Institute"/>
            <consortium name="Mycorrhizal Genomics Consortium"/>
            <person name="Kohler A."/>
            <person name="Kuo A."/>
            <person name="Nagy L.G."/>
            <person name="Floudas D."/>
            <person name="Copeland A."/>
            <person name="Barry K.W."/>
            <person name="Cichocki N."/>
            <person name="Veneault-Fourrey C."/>
            <person name="LaButti K."/>
            <person name="Lindquist E.A."/>
            <person name="Lipzen A."/>
            <person name="Lundell T."/>
            <person name="Morin E."/>
            <person name="Murat C."/>
            <person name="Riley R."/>
            <person name="Ohm R."/>
            <person name="Sun H."/>
            <person name="Tunlid A."/>
            <person name="Henrissat B."/>
            <person name="Grigoriev I.V."/>
            <person name="Hibbett D.S."/>
            <person name="Martin F."/>
        </authorList>
    </citation>
    <scope>NUCLEOTIDE SEQUENCE [LARGE SCALE GENOMIC DNA]</scope>
    <source>
        <strain evidence="3">Zn</strain>
    </source>
</reference>
<dbReference type="PANTHER" id="PTHR34598:SF3">
    <property type="entry name" value="OXIDOREDUCTASE AN1597"/>
    <property type="match status" value="1"/>
</dbReference>
<protein>
    <submittedName>
        <fullName evidence="2">Uncharacterized protein</fullName>
    </submittedName>
</protein>
<proteinExistence type="inferred from homology"/>
<name>A0A0C3D2B5_OIDMZ</name>
<evidence type="ECO:0000313" key="3">
    <source>
        <dbReference type="Proteomes" id="UP000054321"/>
    </source>
</evidence>
<keyword evidence="3" id="KW-1185">Reference proteome</keyword>
<dbReference type="GO" id="GO:0016491">
    <property type="term" value="F:oxidoreductase activity"/>
    <property type="evidence" value="ECO:0007669"/>
    <property type="project" value="InterPro"/>
</dbReference>
<reference evidence="2 3" key="1">
    <citation type="submission" date="2014-04" db="EMBL/GenBank/DDBJ databases">
        <authorList>
            <consortium name="DOE Joint Genome Institute"/>
            <person name="Kuo A."/>
            <person name="Martino E."/>
            <person name="Perotto S."/>
            <person name="Kohler A."/>
            <person name="Nagy L.G."/>
            <person name="Floudas D."/>
            <person name="Copeland A."/>
            <person name="Barry K.W."/>
            <person name="Cichocki N."/>
            <person name="Veneault-Fourrey C."/>
            <person name="LaButti K."/>
            <person name="Lindquist E.A."/>
            <person name="Lipzen A."/>
            <person name="Lundell T."/>
            <person name="Morin E."/>
            <person name="Murat C."/>
            <person name="Sun H."/>
            <person name="Tunlid A."/>
            <person name="Henrissat B."/>
            <person name="Grigoriev I.V."/>
            <person name="Hibbett D.S."/>
            <person name="Martin F."/>
            <person name="Nordberg H.P."/>
            <person name="Cantor M.N."/>
            <person name="Hua S.X."/>
        </authorList>
    </citation>
    <scope>NUCLEOTIDE SEQUENCE [LARGE SCALE GENOMIC DNA]</scope>
    <source>
        <strain evidence="2 3">Zn</strain>
    </source>
</reference>
<dbReference type="EMBL" id="KN832872">
    <property type="protein sequence ID" value="KIN05399.1"/>
    <property type="molecule type" value="Genomic_DNA"/>
</dbReference>
<dbReference type="InParanoid" id="A0A0C3D2B5"/>
<dbReference type="PANTHER" id="PTHR34598">
    <property type="entry name" value="BLL6449 PROTEIN"/>
    <property type="match status" value="1"/>
</dbReference>
<evidence type="ECO:0000313" key="2">
    <source>
        <dbReference type="EMBL" id="KIN05399.1"/>
    </source>
</evidence>
<evidence type="ECO:0000256" key="1">
    <source>
        <dbReference type="ARBA" id="ARBA00023604"/>
    </source>
</evidence>
<comment type="similarity">
    <text evidence="1">Belongs to the asaB hydroxylase/desaturase family.</text>
</comment>
<gene>
    <name evidence="2" type="ORF">OIDMADRAFT_51211</name>
</gene>
<sequence>MLHEGSPSSLCASFEFIKDLDLYKQEKPYRLTIFNLETGFDVEHTNIKTEWVTDVKVHDVRNHNGELSLDEDGFKYFIHETLLGTRFEDDKFDEDIEAMTIFVKNELQAEKAIRTDFRIREPSAVKHELRNRATETRATPTGAATLVHTDHTLNEGLRFVKDQLNPVEREKYLSGEYYYRIINLWKPLIDVIEDNPLGLLDPRSVKPCDILEADNITNKWEGEIFLIKHNSEQRWWYLSKQKRNELWLFVAFDSRMERQLTCKPFVAPETS</sequence>
<dbReference type="InterPro" id="IPR044053">
    <property type="entry name" value="AsaB-like"/>
</dbReference>